<organism evidence="2 3">
    <name type="scientific">Marinospirillum alkalitolerans</name>
    <dbReference type="NCBI Taxonomy" id="3123374"/>
    <lineage>
        <taxon>Bacteria</taxon>
        <taxon>Pseudomonadati</taxon>
        <taxon>Pseudomonadota</taxon>
        <taxon>Gammaproteobacteria</taxon>
        <taxon>Oceanospirillales</taxon>
        <taxon>Oceanospirillaceae</taxon>
        <taxon>Marinospirillum</taxon>
    </lineage>
</organism>
<comment type="caution">
    <text evidence="2">The sequence shown here is derived from an EMBL/GenBank/DDBJ whole genome shotgun (WGS) entry which is preliminary data.</text>
</comment>
<evidence type="ECO:0000313" key="2">
    <source>
        <dbReference type="EMBL" id="MFK7160438.1"/>
    </source>
</evidence>
<evidence type="ECO:0000313" key="3">
    <source>
        <dbReference type="Proteomes" id="UP001621714"/>
    </source>
</evidence>
<dbReference type="RefSeq" id="WP_405338150.1">
    <property type="nucleotide sequence ID" value="NZ_JBANFI010000003.1"/>
</dbReference>
<evidence type="ECO:0000259" key="1">
    <source>
        <dbReference type="PROSITE" id="PS50965"/>
    </source>
</evidence>
<keyword evidence="3" id="KW-1185">Reference proteome</keyword>
<proteinExistence type="predicted"/>
<protein>
    <submittedName>
        <fullName evidence="2">Nuclease-related domain-containing protein</fullName>
    </submittedName>
</protein>
<name>A0ABW8PVX1_9GAMM</name>
<gene>
    <name evidence="2" type="ORF">V6U78_05245</name>
</gene>
<reference evidence="2 3" key="1">
    <citation type="submission" date="2024-02" db="EMBL/GenBank/DDBJ databases">
        <title>Marinospirillum sp. MEB 164 isolated from Lonar lake sediment.</title>
        <authorList>
            <person name="Joshi A."/>
            <person name="Thite S."/>
        </authorList>
    </citation>
    <scope>NUCLEOTIDE SEQUENCE [LARGE SCALE GENOMIC DNA]</scope>
    <source>
        <strain evidence="2 3">MEB164</strain>
    </source>
</reference>
<dbReference type="Pfam" id="PF08378">
    <property type="entry name" value="NERD"/>
    <property type="match status" value="1"/>
</dbReference>
<dbReference type="PROSITE" id="PS50965">
    <property type="entry name" value="NERD"/>
    <property type="match status" value="1"/>
</dbReference>
<feature type="domain" description="NERD" evidence="1">
    <location>
        <begin position="15"/>
        <end position="133"/>
    </location>
</feature>
<dbReference type="EMBL" id="JBANFI010000003">
    <property type="protein sequence ID" value="MFK7160438.1"/>
    <property type="molecule type" value="Genomic_DNA"/>
</dbReference>
<sequence length="269" mass="30476">MILKDYIHRPDADPRSEETCAEAATRLRNAFKNNEDVLVLNDIRLPMDEERTLNIDHIVIHSYGITLINSRTIYGKIEVNYRGEWSRNIKGREVAMQNPIEMFKYVSRNLREMLTQQIDALLTRAKGSQKTFENMPIDVLFIQAIKSSIIGTGINQSNIIFVEALTQSINRTFSAYKKREFQMYGGLDTFKISSSDMYAIADCIQGNEIDRSTYPNVDEVVKPGAESAPAATGRRGIVRAHSTLPVKIIKARDIKPSRRQSMPSASESE</sequence>
<accession>A0ABW8PVX1</accession>
<dbReference type="InterPro" id="IPR011528">
    <property type="entry name" value="NERD"/>
</dbReference>
<dbReference type="Proteomes" id="UP001621714">
    <property type="component" value="Unassembled WGS sequence"/>
</dbReference>